<keyword evidence="4" id="KW-0274">FAD</keyword>
<evidence type="ECO:0000256" key="4">
    <source>
        <dbReference type="ARBA" id="ARBA00022827"/>
    </source>
</evidence>
<dbReference type="GO" id="GO:0044550">
    <property type="term" value="P:secondary metabolite biosynthetic process"/>
    <property type="evidence" value="ECO:0007669"/>
    <property type="project" value="TreeGrafter"/>
</dbReference>
<comment type="cofactor">
    <cofactor evidence="1">
        <name>FAD</name>
        <dbReference type="ChEBI" id="CHEBI:57692"/>
    </cofactor>
</comment>
<dbReference type="EMBL" id="PXOF01000138">
    <property type="protein sequence ID" value="RGP62968.1"/>
    <property type="molecule type" value="Genomic_DNA"/>
</dbReference>
<keyword evidence="5" id="KW-0560">Oxidoreductase</keyword>
<comment type="similarity">
    <text evidence="2">Belongs to the paxM FAD-dependent monooxygenase family.</text>
</comment>
<evidence type="ECO:0000256" key="2">
    <source>
        <dbReference type="ARBA" id="ARBA00007992"/>
    </source>
</evidence>
<keyword evidence="6" id="KW-0503">Monooxygenase</keyword>
<evidence type="ECO:0000313" key="8">
    <source>
        <dbReference type="Proteomes" id="UP000266152"/>
    </source>
</evidence>
<organism evidence="7 8">
    <name type="scientific">Fusarium sporotrichioides</name>
    <dbReference type="NCBI Taxonomy" id="5514"/>
    <lineage>
        <taxon>Eukaryota</taxon>
        <taxon>Fungi</taxon>
        <taxon>Dikarya</taxon>
        <taxon>Ascomycota</taxon>
        <taxon>Pezizomycotina</taxon>
        <taxon>Sordariomycetes</taxon>
        <taxon>Hypocreomycetidae</taxon>
        <taxon>Hypocreales</taxon>
        <taxon>Nectriaceae</taxon>
        <taxon>Fusarium</taxon>
    </lineage>
</organism>
<proteinExistence type="inferred from homology"/>
<gene>
    <name evidence="7" type="ORF">FSPOR_8952</name>
</gene>
<dbReference type="Proteomes" id="UP000266152">
    <property type="component" value="Unassembled WGS sequence"/>
</dbReference>
<keyword evidence="3" id="KW-0285">Flavoprotein</keyword>
<name>A0A395RS43_FUSSP</name>
<dbReference type="InterPro" id="IPR051104">
    <property type="entry name" value="FAD_monoxygenase"/>
</dbReference>
<dbReference type="PANTHER" id="PTHR46720">
    <property type="entry name" value="HYDROXYLASE, PUTATIVE (AFU_ORTHOLOGUE AFUA_3G01460)-RELATED"/>
    <property type="match status" value="1"/>
</dbReference>
<dbReference type="InterPro" id="IPR036188">
    <property type="entry name" value="FAD/NAD-bd_sf"/>
</dbReference>
<accession>A0A395RS43</accession>
<evidence type="ECO:0000313" key="7">
    <source>
        <dbReference type="EMBL" id="RGP62968.1"/>
    </source>
</evidence>
<dbReference type="GO" id="GO:0004497">
    <property type="term" value="F:monooxygenase activity"/>
    <property type="evidence" value="ECO:0007669"/>
    <property type="project" value="UniProtKB-KW"/>
</dbReference>
<sequence>MGRVKLNVCVFRRITSETSISFTLYEGAKELLAVGAGTGFAPNGMRTMDLIEPGFRPLYEKVCVRNNGEDAQIILLEGMLLEEGFGRDQPWVGKSGWGDPDYIRKSAHRKGLLDIMTSFIPKDSIQLSKRLIKIE</sequence>
<evidence type="ECO:0000256" key="6">
    <source>
        <dbReference type="ARBA" id="ARBA00023033"/>
    </source>
</evidence>
<dbReference type="Gene3D" id="3.50.50.60">
    <property type="entry name" value="FAD/NAD(P)-binding domain"/>
    <property type="match status" value="1"/>
</dbReference>
<evidence type="ECO:0000256" key="5">
    <source>
        <dbReference type="ARBA" id="ARBA00023002"/>
    </source>
</evidence>
<reference evidence="7 8" key="1">
    <citation type="journal article" date="2018" name="PLoS Pathog.">
        <title>Evolution of structural diversity of trichothecenes, a family of toxins produced by plant pathogenic and entomopathogenic fungi.</title>
        <authorList>
            <person name="Proctor R.H."/>
            <person name="McCormick S.P."/>
            <person name="Kim H.S."/>
            <person name="Cardoza R.E."/>
            <person name="Stanley A.M."/>
            <person name="Lindo L."/>
            <person name="Kelly A."/>
            <person name="Brown D.W."/>
            <person name="Lee T."/>
            <person name="Vaughan M.M."/>
            <person name="Alexander N.J."/>
            <person name="Busman M."/>
            <person name="Gutierrez S."/>
        </authorList>
    </citation>
    <scope>NUCLEOTIDE SEQUENCE [LARGE SCALE GENOMIC DNA]</scope>
    <source>
        <strain evidence="7 8">NRRL 3299</strain>
    </source>
</reference>
<evidence type="ECO:0000256" key="3">
    <source>
        <dbReference type="ARBA" id="ARBA00022630"/>
    </source>
</evidence>
<protein>
    <submittedName>
        <fullName evidence="7">Salicylate hydroxylase</fullName>
    </submittedName>
</protein>
<evidence type="ECO:0000256" key="1">
    <source>
        <dbReference type="ARBA" id="ARBA00001974"/>
    </source>
</evidence>
<dbReference type="AlphaFoldDB" id="A0A395RS43"/>
<dbReference type="PANTHER" id="PTHR46720:SF3">
    <property type="entry name" value="FAD-BINDING DOMAIN-CONTAINING PROTEIN-RELATED"/>
    <property type="match status" value="1"/>
</dbReference>
<dbReference type="STRING" id="5514.A0A395RS43"/>
<keyword evidence="8" id="KW-1185">Reference proteome</keyword>
<comment type="caution">
    <text evidence="7">The sequence shown here is derived from an EMBL/GenBank/DDBJ whole genome shotgun (WGS) entry which is preliminary data.</text>
</comment>